<protein>
    <recommendedName>
        <fullName evidence="3">Glutamine amidotransferase domain-containing protein</fullName>
    </recommendedName>
</protein>
<evidence type="ECO:0000313" key="2">
    <source>
        <dbReference type="EMBL" id="GAI96917.1"/>
    </source>
</evidence>
<evidence type="ECO:0000256" key="1">
    <source>
        <dbReference type="SAM" id="Phobius"/>
    </source>
</evidence>
<dbReference type="EMBL" id="BARW01016937">
    <property type="protein sequence ID" value="GAI96917.1"/>
    <property type="molecule type" value="Genomic_DNA"/>
</dbReference>
<reference evidence="2" key="1">
    <citation type="journal article" date="2014" name="Front. Microbiol.">
        <title>High frequency of phylogenetically diverse reductive dehalogenase-homologous genes in deep subseafloor sedimentary metagenomes.</title>
        <authorList>
            <person name="Kawai M."/>
            <person name="Futagami T."/>
            <person name="Toyoda A."/>
            <person name="Takaki Y."/>
            <person name="Nishi S."/>
            <person name="Hori S."/>
            <person name="Arai W."/>
            <person name="Tsubouchi T."/>
            <person name="Morono Y."/>
            <person name="Uchiyama I."/>
            <person name="Ito T."/>
            <person name="Fujiyama A."/>
            <person name="Inagaki F."/>
            <person name="Takami H."/>
        </authorList>
    </citation>
    <scope>NUCLEOTIDE SEQUENCE</scope>
    <source>
        <strain evidence="2">Expedition CK06-06</strain>
    </source>
</reference>
<proteinExistence type="predicted"/>
<feature type="non-terminal residue" evidence="2">
    <location>
        <position position="1"/>
    </location>
</feature>
<organism evidence="2">
    <name type="scientific">marine sediment metagenome</name>
    <dbReference type="NCBI Taxonomy" id="412755"/>
    <lineage>
        <taxon>unclassified sequences</taxon>
        <taxon>metagenomes</taxon>
        <taxon>ecological metagenomes</taxon>
    </lineage>
</organism>
<sequence>DRSPRELMNSNYVVINPSEDFYPIHLGKKTAIQSSIVFNHNSSLLKHIRPTDFHIWQGRPIEGHKEESDFFRAIISAAGIPLLAEWSKGKKHLLVLGFNPNWLDSSGDTDWALSPAFPIFWTNLINYLVPESKTGQQKDFCYYQTGLPCQVNLGPPDKPQQAVTFRQPDGTVLTVQTPGDEFTFIPTQVGIHTITRGYKKKLLAVNLARAEMFNQVGQTRLLPTPPHSKKETGTVKKTSSLISYLVALGLILFLFTWWIEKSERG</sequence>
<gene>
    <name evidence="2" type="ORF">S12H4_29373</name>
</gene>
<dbReference type="AlphaFoldDB" id="X1SV19"/>
<keyword evidence="1" id="KW-0472">Membrane</keyword>
<keyword evidence="1" id="KW-1133">Transmembrane helix</keyword>
<comment type="caution">
    <text evidence="2">The sequence shown here is derived from an EMBL/GenBank/DDBJ whole genome shotgun (WGS) entry which is preliminary data.</text>
</comment>
<feature type="transmembrane region" description="Helical" evidence="1">
    <location>
        <begin position="241"/>
        <end position="259"/>
    </location>
</feature>
<keyword evidence="1" id="KW-0812">Transmembrane</keyword>
<name>X1SV19_9ZZZZ</name>
<evidence type="ECO:0008006" key="3">
    <source>
        <dbReference type="Google" id="ProtNLM"/>
    </source>
</evidence>
<accession>X1SV19</accession>